<name>A0A328B155_9CAUL</name>
<reference evidence="2" key="1">
    <citation type="submission" date="2018-05" db="EMBL/GenBank/DDBJ databases">
        <authorList>
            <person name="Li X."/>
        </authorList>
    </citation>
    <scope>NUCLEOTIDE SEQUENCE [LARGE SCALE GENOMIC DNA]</scope>
    <source>
        <strain evidence="2">HKS-05</strain>
    </source>
</reference>
<organism evidence="1 2">
    <name type="scientific">Phenylobacterium hankyongense</name>
    <dbReference type="NCBI Taxonomy" id="1813876"/>
    <lineage>
        <taxon>Bacteria</taxon>
        <taxon>Pseudomonadati</taxon>
        <taxon>Pseudomonadota</taxon>
        <taxon>Alphaproteobacteria</taxon>
        <taxon>Caulobacterales</taxon>
        <taxon>Caulobacteraceae</taxon>
        <taxon>Phenylobacterium</taxon>
    </lineage>
</organism>
<accession>A0A328B155</accession>
<dbReference type="PANTHER" id="PTHR33986">
    <property type="entry name" value="OS02G0535700 PROTEIN"/>
    <property type="match status" value="1"/>
</dbReference>
<dbReference type="Pfam" id="PF06258">
    <property type="entry name" value="Mito_fiss_Elm1"/>
    <property type="match status" value="1"/>
</dbReference>
<keyword evidence="2" id="KW-1185">Reference proteome</keyword>
<evidence type="ECO:0000313" key="2">
    <source>
        <dbReference type="Proteomes" id="UP000249842"/>
    </source>
</evidence>
<dbReference type="InterPro" id="IPR009367">
    <property type="entry name" value="Elm1-like"/>
</dbReference>
<gene>
    <name evidence="1" type="ORF">DJ021_14270</name>
</gene>
<evidence type="ECO:0008006" key="3">
    <source>
        <dbReference type="Google" id="ProtNLM"/>
    </source>
</evidence>
<dbReference type="AlphaFoldDB" id="A0A328B155"/>
<dbReference type="EMBL" id="QFYP01000001">
    <property type="protein sequence ID" value="RAK60893.1"/>
    <property type="molecule type" value="Genomic_DNA"/>
</dbReference>
<comment type="caution">
    <text evidence="1">The sequence shown here is derived from an EMBL/GenBank/DDBJ whole genome shotgun (WGS) entry which is preliminary data.</text>
</comment>
<dbReference type="PANTHER" id="PTHR33986:SF15">
    <property type="entry name" value="MITOCHONDRIAL FISSION PROTEIN ELM1"/>
    <property type="match status" value="1"/>
</dbReference>
<dbReference type="OrthoDB" id="272235at2"/>
<dbReference type="Proteomes" id="UP000249842">
    <property type="component" value="Unassembled WGS sequence"/>
</dbReference>
<proteinExistence type="predicted"/>
<protein>
    <recommendedName>
        <fullName evidence="3">Nucleoside-diphosphate sugar epimerase</fullName>
    </recommendedName>
</protein>
<evidence type="ECO:0000313" key="1">
    <source>
        <dbReference type="EMBL" id="RAK60893.1"/>
    </source>
</evidence>
<sequence length="323" mass="35003">MPPRASSAWILTTGEAGMRTQARALAMAVTDDVTEKVVRLRGLWRRAPAGFPMLLSGLDPADALQPPWPDLIVSCGRRAAAVAIAVNKKASGQICLVHVQDPQTNPRCFDLVVAMGHDRVNGPNVLRVPTALHDVTQEGLASAAREWGSRFEFLPRPFLGVLLGGSTARTRFTVEHADRLRERLMALQREFGGAVLVVPSRRTPEDVVRHFEDAATEGGPLWAWTGAGENPYRGVLALSDRLVVTADSISMISEALATPHPVELFMIELGARHTRFVDDLTRRKLVAPLTEESGAESRAAVYSTPIAAAATMNVLSNRLARAN</sequence>